<dbReference type="PANTHER" id="PTHR43409">
    <property type="entry name" value="ANAEROBIC MAGNESIUM-PROTOPORPHYRIN IX MONOMETHYL ESTER CYCLASE-RELATED"/>
    <property type="match status" value="1"/>
</dbReference>
<protein>
    <submittedName>
        <fullName evidence="7">TIGR04014 family B12-binding domain/radical SAM domain-containing protein</fullName>
    </submittedName>
</protein>
<keyword evidence="5" id="KW-0411">Iron-sulfur</keyword>
<dbReference type="SFLD" id="SFLDG01082">
    <property type="entry name" value="B12-binding_domain_containing"/>
    <property type="match status" value="1"/>
</dbReference>
<evidence type="ECO:0000256" key="1">
    <source>
        <dbReference type="ARBA" id="ARBA00001966"/>
    </source>
</evidence>
<dbReference type="PANTHER" id="PTHR43409:SF17">
    <property type="entry name" value="METHYLTHIOTRANSFERASE MJ0865-RELATED"/>
    <property type="match status" value="1"/>
</dbReference>
<name>A0A520KTQ3_METT2</name>
<dbReference type="AlphaFoldDB" id="A0A520KTQ3"/>
<dbReference type="Gene3D" id="3.40.50.280">
    <property type="entry name" value="Cobalamin-binding domain"/>
    <property type="match status" value="1"/>
</dbReference>
<evidence type="ECO:0000256" key="5">
    <source>
        <dbReference type="ARBA" id="ARBA00023014"/>
    </source>
</evidence>
<dbReference type="InterPro" id="IPR023404">
    <property type="entry name" value="rSAM_horseshoe"/>
</dbReference>
<dbReference type="InterPro" id="IPR051198">
    <property type="entry name" value="BchE-like"/>
</dbReference>
<comment type="caution">
    <text evidence="7">The sequence shown here is derived from an EMBL/GenBank/DDBJ whole genome shotgun (WGS) entry which is preliminary data.</text>
</comment>
<dbReference type="EMBL" id="RXIF01000002">
    <property type="protein sequence ID" value="RZN65459.1"/>
    <property type="molecule type" value="Genomic_DNA"/>
</dbReference>
<dbReference type="InterPro" id="IPR006638">
    <property type="entry name" value="Elp3/MiaA/NifB-like_rSAM"/>
</dbReference>
<sequence length="433" mass="48756">MKIELVSPYHYTYAPMLIGGILKDEGFDVSISKVLDRKSADIILLSLYSTFHLIDERIKAFLIENKDKEIIVGGPISSCPEMVLKEIPIDAVVIGEGEETILEVLNNGICDDVKGLAFFEDGEIVKTSPKPLFNIDRPLPLIPDDISRENIRGANVYIETHRGCIGNCGFCQVPIYFERKIRSRSIENILDEVKAFKKKGCKRVSISGGTGSLYGFDKKINNSAFIDLLQGISDIMGRKNVSVPDLRVDYINDEVLDAVKNYTIGWIFFGIESGSDRVLKKMRKGITAEKCLQSVEMAKEYGLKVAGSFIVGYPGEEEEDFEKTKSFMEEAMLHDFFISIAEPIPKTPLSKEILSIGIDENTVFKKDKGKYKVYGLTEAEARYLDLSLCGEINKFFPRVVDSKAFEAHLKEARKQGDEIRKITKLLFKYKSFL</sequence>
<evidence type="ECO:0000259" key="6">
    <source>
        <dbReference type="PROSITE" id="PS51918"/>
    </source>
</evidence>
<dbReference type="Pfam" id="PF04055">
    <property type="entry name" value="Radical_SAM"/>
    <property type="match status" value="1"/>
</dbReference>
<comment type="cofactor">
    <cofactor evidence="1">
        <name>[4Fe-4S] cluster</name>
        <dbReference type="ChEBI" id="CHEBI:49883"/>
    </cofactor>
</comment>
<reference evidence="7 8" key="1">
    <citation type="journal article" date="2019" name="Nat. Microbiol.">
        <title>Wide diversity of methane and short-chain alkane metabolisms in uncultured archaea.</title>
        <authorList>
            <person name="Borrel G."/>
            <person name="Adam P.S."/>
            <person name="McKay L.J."/>
            <person name="Chen L.X."/>
            <person name="Sierra-Garcia I.N."/>
            <person name="Sieber C.M."/>
            <person name="Letourneur Q."/>
            <person name="Ghozlane A."/>
            <person name="Andersen G.L."/>
            <person name="Li W.J."/>
            <person name="Hallam S.J."/>
            <person name="Muyzer G."/>
            <person name="de Oliveira V.M."/>
            <person name="Inskeep W.P."/>
            <person name="Banfield J.F."/>
            <person name="Gribaldo S."/>
        </authorList>
    </citation>
    <scope>NUCLEOTIDE SEQUENCE [LARGE SCALE GENOMIC DNA]</scope>
    <source>
        <strain evidence="7">NM1a</strain>
    </source>
</reference>
<keyword evidence="4" id="KW-0408">Iron</keyword>
<evidence type="ECO:0000256" key="3">
    <source>
        <dbReference type="ARBA" id="ARBA00022723"/>
    </source>
</evidence>
<evidence type="ECO:0000256" key="4">
    <source>
        <dbReference type="ARBA" id="ARBA00023004"/>
    </source>
</evidence>
<dbReference type="SFLD" id="SFLDG01217">
    <property type="entry name" value="B12-binding_methylthiotransfer"/>
    <property type="match status" value="1"/>
</dbReference>
<dbReference type="InterPro" id="IPR007197">
    <property type="entry name" value="rSAM"/>
</dbReference>
<keyword evidence="2" id="KW-0949">S-adenosyl-L-methionine</keyword>
<dbReference type="GO" id="GO:0003824">
    <property type="term" value="F:catalytic activity"/>
    <property type="evidence" value="ECO:0007669"/>
    <property type="project" value="InterPro"/>
</dbReference>
<dbReference type="SMART" id="SM00729">
    <property type="entry name" value="Elp3"/>
    <property type="match status" value="1"/>
</dbReference>
<evidence type="ECO:0000256" key="2">
    <source>
        <dbReference type="ARBA" id="ARBA00022691"/>
    </source>
</evidence>
<evidence type="ECO:0000313" key="7">
    <source>
        <dbReference type="EMBL" id="RZN65459.1"/>
    </source>
</evidence>
<dbReference type="PROSITE" id="PS51918">
    <property type="entry name" value="RADICAL_SAM"/>
    <property type="match status" value="1"/>
</dbReference>
<evidence type="ECO:0000313" key="8">
    <source>
        <dbReference type="Proteomes" id="UP000317158"/>
    </source>
</evidence>
<organism evidence="7 8">
    <name type="scientific">Methanoliparum thermophilum</name>
    <dbReference type="NCBI Taxonomy" id="2491083"/>
    <lineage>
        <taxon>Archaea</taxon>
        <taxon>Methanobacteriati</taxon>
        <taxon>Methanobacteriota</taxon>
        <taxon>Candidatus Methanoliparia</taxon>
        <taxon>Candidatus Methanoliparales</taxon>
        <taxon>Candidatus Methanoliparaceae</taxon>
        <taxon>Candidatus Methanoliparum</taxon>
    </lineage>
</organism>
<dbReference type="InterPro" id="IPR034466">
    <property type="entry name" value="Methyltransferase_Class_B"/>
</dbReference>
<accession>A0A520KTQ3</accession>
<dbReference type="Gene3D" id="3.80.30.20">
    <property type="entry name" value="tm_1862 like domain"/>
    <property type="match status" value="1"/>
</dbReference>
<feature type="domain" description="Radical SAM core" evidence="6">
    <location>
        <begin position="150"/>
        <end position="387"/>
    </location>
</feature>
<dbReference type="NCBIfam" id="TIGR04014">
    <property type="entry name" value="B12_SAM_MJ_0865"/>
    <property type="match status" value="1"/>
</dbReference>
<dbReference type="Proteomes" id="UP000317158">
    <property type="component" value="Unassembled WGS sequence"/>
</dbReference>
<dbReference type="GO" id="GO:0051539">
    <property type="term" value="F:4 iron, 4 sulfur cluster binding"/>
    <property type="evidence" value="ECO:0007669"/>
    <property type="project" value="UniProtKB-KW"/>
</dbReference>
<gene>
    <name evidence="7" type="ORF">EF806_00780</name>
</gene>
<dbReference type="SFLD" id="SFLDG01123">
    <property type="entry name" value="methyltransferase_(Class_B)"/>
    <property type="match status" value="1"/>
</dbReference>
<dbReference type="SFLD" id="SFLDS00029">
    <property type="entry name" value="Radical_SAM"/>
    <property type="match status" value="1"/>
</dbReference>
<dbReference type="CDD" id="cd01335">
    <property type="entry name" value="Radical_SAM"/>
    <property type="match status" value="1"/>
</dbReference>
<keyword evidence="3" id="KW-0479">Metal-binding</keyword>
<dbReference type="GO" id="GO:0046872">
    <property type="term" value="F:metal ion binding"/>
    <property type="evidence" value="ECO:0007669"/>
    <property type="project" value="UniProtKB-KW"/>
</dbReference>
<proteinExistence type="predicted"/>
<dbReference type="SUPFAM" id="SSF102114">
    <property type="entry name" value="Radical SAM enzymes"/>
    <property type="match status" value="1"/>
</dbReference>
<dbReference type="InterPro" id="IPR058240">
    <property type="entry name" value="rSAM_sf"/>
</dbReference>
<dbReference type="InterPro" id="IPR023979">
    <property type="entry name" value="CHP04014_B12-bd/rSAM"/>
</dbReference>